<dbReference type="Gene3D" id="3.10.450.50">
    <property type="match status" value="1"/>
</dbReference>
<proteinExistence type="predicted"/>
<protein>
    <submittedName>
        <fullName evidence="2">Ketosteroid isomerase homolog</fullName>
    </submittedName>
</protein>
<reference evidence="2 3" key="1">
    <citation type="submission" date="2016-11" db="EMBL/GenBank/DDBJ databases">
        <authorList>
            <person name="Jaros S."/>
            <person name="Januszkiewicz K."/>
            <person name="Wedrychowicz H."/>
        </authorList>
    </citation>
    <scope>NUCLEOTIDE SEQUENCE [LARGE SCALE GENOMIC DNA]</scope>
    <source>
        <strain evidence="2 3">DSM 44666</strain>
    </source>
</reference>
<dbReference type="GO" id="GO:0016853">
    <property type="term" value="F:isomerase activity"/>
    <property type="evidence" value="ECO:0007669"/>
    <property type="project" value="UniProtKB-KW"/>
</dbReference>
<evidence type="ECO:0000313" key="2">
    <source>
        <dbReference type="EMBL" id="SHE82633.1"/>
    </source>
</evidence>
<organism evidence="2 3">
    <name type="scientific">Seinonella peptonophila</name>
    <dbReference type="NCBI Taxonomy" id="112248"/>
    <lineage>
        <taxon>Bacteria</taxon>
        <taxon>Bacillati</taxon>
        <taxon>Bacillota</taxon>
        <taxon>Bacilli</taxon>
        <taxon>Bacillales</taxon>
        <taxon>Thermoactinomycetaceae</taxon>
        <taxon>Seinonella</taxon>
    </lineage>
</organism>
<dbReference type="STRING" id="112248.SAMN05444392_103298"/>
<dbReference type="EMBL" id="FQVL01000003">
    <property type="protein sequence ID" value="SHE82633.1"/>
    <property type="molecule type" value="Genomic_DNA"/>
</dbReference>
<dbReference type="AlphaFoldDB" id="A0A1M4WNL3"/>
<keyword evidence="2" id="KW-0413">Isomerase</keyword>
<name>A0A1M4WNL3_9BACL</name>
<dbReference type="RefSeq" id="WP_084731301.1">
    <property type="nucleotide sequence ID" value="NZ_FQVL01000003.1"/>
</dbReference>
<sequence>MAVWKPEQMNEAFATAYNSGDLDQLLALYEPTAIHVAKNKQIAKGIDEIRQDLQGLLALNGRMVSHNQYAIVNDDLALLQAHFILKDIKSDEVLAEGITSEMIRKQTDGSWRYVVDHPFSTMPFN</sequence>
<keyword evidence="3" id="KW-1185">Reference proteome</keyword>
<dbReference type="InterPro" id="IPR037401">
    <property type="entry name" value="SnoaL-like"/>
</dbReference>
<gene>
    <name evidence="2" type="ORF">SAMN05444392_103298</name>
</gene>
<dbReference type="Pfam" id="PF12680">
    <property type="entry name" value="SnoaL_2"/>
    <property type="match status" value="1"/>
</dbReference>
<dbReference type="SUPFAM" id="SSF54427">
    <property type="entry name" value="NTF2-like"/>
    <property type="match status" value="1"/>
</dbReference>
<dbReference type="OrthoDB" id="7375616at2"/>
<evidence type="ECO:0000259" key="1">
    <source>
        <dbReference type="Pfam" id="PF12680"/>
    </source>
</evidence>
<evidence type="ECO:0000313" key="3">
    <source>
        <dbReference type="Proteomes" id="UP000184476"/>
    </source>
</evidence>
<dbReference type="InterPro" id="IPR032710">
    <property type="entry name" value="NTF2-like_dom_sf"/>
</dbReference>
<accession>A0A1M4WNL3</accession>
<feature type="domain" description="SnoaL-like" evidence="1">
    <location>
        <begin position="11"/>
        <end position="85"/>
    </location>
</feature>
<dbReference type="Proteomes" id="UP000184476">
    <property type="component" value="Unassembled WGS sequence"/>
</dbReference>